<reference evidence="12" key="1">
    <citation type="submission" date="2020-10" db="EMBL/GenBank/DDBJ databases">
        <authorList>
            <person name="Gilroy R."/>
        </authorList>
    </citation>
    <scope>NUCLEOTIDE SEQUENCE</scope>
    <source>
        <strain evidence="12">ChiSjej5B23-6657</strain>
    </source>
</reference>
<gene>
    <name evidence="10" type="primary">dacA</name>
    <name evidence="12" type="ORF">IAA55_02220</name>
</gene>
<evidence type="ECO:0000256" key="5">
    <source>
        <dbReference type="ARBA" id="ARBA00022695"/>
    </source>
</evidence>
<evidence type="ECO:0000256" key="8">
    <source>
        <dbReference type="ARBA" id="ARBA00022989"/>
    </source>
</evidence>
<evidence type="ECO:0000256" key="6">
    <source>
        <dbReference type="ARBA" id="ARBA00022741"/>
    </source>
</evidence>
<comment type="caution">
    <text evidence="10">Lacks conserved residue(s) required for the propagation of feature annotation.</text>
</comment>
<keyword evidence="9 10" id="KW-0472">Membrane</keyword>
<evidence type="ECO:0000256" key="7">
    <source>
        <dbReference type="ARBA" id="ARBA00022840"/>
    </source>
</evidence>
<dbReference type="Pfam" id="PF19293">
    <property type="entry name" value="CdaA_N"/>
    <property type="match status" value="1"/>
</dbReference>
<evidence type="ECO:0000313" key="12">
    <source>
        <dbReference type="EMBL" id="HIR70079.1"/>
    </source>
</evidence>
<comment type="subunit">
    <text evidence="10">Probably a homodimer.</text>
</comment>
<comment type="similarity">
    <text evidence="10">Belongs to the adenylate cyclase family. DacA/CdaA subfamily.</text>
</comment>
<keyword evidence="6 10" id="KW-0547">Nucleotide-binding</keyword>
<sequence length="304" mass="34513">MDRIENAVDAFLQDYFGFNIPTVQLTDVVEIIIIAFFIYQVLIWIKNTRTWILFRGIMVIVAFLMLAAIFQMHTILWLGDRLFSAGFIAIIILFQPELRKALEQLGRNKFFNALLSMNFSRNIGDRFTEKTITDMVKASFEMGAVKTGALIVIELNDELTEYERTGITLDSLVSRQLLINIFEKNTPLHDGAVLVRGNRIVSATCYLPLSDNMELSKDLGTRHRAAVGISEVCDALTIVVSEETGAVSIAREGKLMRDVTEDVLEDQLRSIQKAEDVKTDQEHGRFFWGRRSGHVDEDKESADR</sequence>
<feature type="transmembrane region" description="Helical" evidence="10">
    <location>
        <begin position="28"/>
        <end position="45"/>
    </location>
</feature>
<evidence type="ECO:0000313" key="13">
    <source>
        <dbReference type="Proteomes" id="UP000823912"/>
    </source>
</evidence>
<feature type="transmembrane region" description="Helical" evidence="10">
    <location>
        <begin position="52"/>
        <end position="70"/>
    </location>
</feature>
<dbReference type="GO" id="GO:0106408">
    <property type="term" value="F:diadenylate cyclase activity"/>
    <property type="evidence" value="ECO:0007669"/>
    <property type="project" value="UniProtKB-EC"/>
</dbReference>
<dbReference type="InterPro" id="IPR050338">
    <property type="entry name" value="DisA"/>
</dbReference>
<proteinExistence type="inferred from homology"/>
<dbReference type="AlphaFoldDB" id="A0A9D1E8L2"/>
<reference evidence="12" key="2">
    <citation type="journal article" date="2021" name="PeerJ">
        <title>Extensive microbial diversity within the chicken gut microbiome revealed by metagenomics and culture.</title>
        <authorList>
            <person name="Gilroy R."/>
            <person name="Ravi A."/>
            <person name="Getino M."/>
            <person name="Pursley I."/>
            <person name="Horton D.L."/>
            <person name="Alikhan N.F."/>
            <person name="Baker D."/>
            <person name="Gharbi K."/>
            <person name="Hall N."/>
            <person name="Watson M."/>
            <person name="Adriaenssens E.M."/>
            <person name="Foster-Nyarko E."/>
            <person name="Jarju S."/>
            <person name="Secka A."/>
            <person name="Antonio M."/>
            <person name="Oren A."/>
            <person name="Chaudhuri R.R."/>
            <person name="La Ragione R."/>
            <person name="Hildebrand F."/>
            <person name="Pallen M.J."/>
        </authorList>
    </citation>
    <scope>NUCLEOTIDE SEQUENCE</scope>
    <source>
        <strain evidence="12">ChiSjej5B23-6657</strain>
    </source>
</reference>
<keyword evidence="2 10" id="KW-1003">Cell membrane</keyword>
<dbReference type="GO" id="GO:0004016">
    <property type="term" value="F:adenylate cyclase activity"/>
    <property type="evidence" value="ECO:0007669"/>
    <property type="project" value="UniProtKB-UniRule"/>
</dbReference>
<dbReference type="InterPro" id="IPR034701">
    <property type="entry name" value="CdaA"/>
</dbReference>
<keyword evidence="3 10" id="KW-0808">Transferase</keyword>
<dbReference type="EC" id="2.7.7.85" evidence="10"/>
<keyword evidence="4 10" id="KW-0812">Transmembrane</keyword>
<dbReference type="PROSITE" id="PS51794">
    <property type="entry name" value="DAC"/>
    <property type="match status" value="1"/>
</dbReference>
<evidence type="ECO:0000256" key="2">
    <source>
        <dbReference type="ARBA" id="ARBA00022475"/>
    </source>
</evidence>
<dbReference type="Pfam" id="PF02457">
    <property type="entry name" value="DAC"/>
    <property type="match status" value="1"/>
</dbReference>
<dbReference type="InterPro" id="IPR014046">
    <property type="entry name" value="C-di-AMP_synthase"/>
</dbReference>
<name>A0A9D1E8L2_9FIRM</name>
<keyword evidence="7 10" id="KW-0067">ATP-binding</keyword>
<dbReference type="HAMAP" id="MF_01499">
    <property type="entry name" value="DacA"/>
    <property type="match status" value="1"/>
</dbReference>
<dbReference type="PANTHER" id="PTHR34185:SF1">
    <property type="entry name" value="DIADENYLATE CYCLASE"/>
    <property type="match status" value="1"/>
</dbReference>
<evidence type="ECO:0000256" key="4">
    <source>
        <dbReference type="ARBA" id="ARBA00022692"/>
    </source>
</evidence>
<dbReference type="GO" id="GO:0006171">
    <property type="term" value="P:cAMP biosynthetic process"/>
    <property type="evidence" value="ECO:0007669"/>
    <property type="project" value="InterPro"/>
</dbReference>
<dbReference type="InterPro" id="IPR036888">
    <property type="entry name" value="DNA_integrity_DisA_N_sf"/>
</dbReference>
<keyword evidence="8 10" id="KW-1133">Transmembrane helix</keyword>
<dbReference type="InterPro" id="IPR003390">
    <property type="entry name" value="DNA_integrity_scan_DisA_N"/>
</dbReference>
<evidence type="ECO:0000256" key="10">
    <source>
        <dbReference type="HAMAP-Rule" id="MF_01499"/>
    </source>
</evidence>
<feature type="domain" description="DAC" evidence="11">
    <location>
        <begin position="95"/>
        <end position="261"/>
    </location>
</feature>
<dbReference type="FunFam" id="3.40.1700.10:FF:000002">
    <property type="entry name" value="Diadenylate cyclase"/>
    <property type="match status" value="1"/>
</dbReference>
<comment type="function">
    <text evidence="10">Catalyzes the condensation of 2 ATP molecules into cyclic di-AMP (c-di-AMP), a second messenger used to regulate differing processes in different bacteria.</text>
</comment>
<dbReference type="GO" id="GO:0005524">
    <property type="term" value="F:ATP binding"/>
    <property type="evidence" value="ECO:0007669"/>
    <property type="project" value="UniProtKB-UniRule"/>
</dbReference>
<protein>
    <recommendedName>
        <fullName evidence="10">Diadenylate cyclase</fullName>
        <shortName evidence="10">DAC</shortName>
        <ecNumber evidence="10">2.7.7.85</ecNumber>
    </recommendedName>
    <alternativeName>
        <fullName evidence="10">Cyclic-di-AMP synthase</fullName>
        <shortName evidence="10">c-di-AMP synthase</shortName>
    </alternativeName>
</protein>
<dbReference type="SUPFAM" id="SSF143597">
    <property type="entry name" value="YojJ-like"/>
    <property type="match status" value="1"/>
</dbReference>
<evidence type="ECO:0000256" key="9">
    <source>
        <dbReference type="ARBA" id="ARBA00023136"/>
    </source>
</evidence>
<dbReference type="NCBIfam" id="TIGR00159">
    <property type="entry name" value="diadenylate cyclase CdaA"/>
    <property type="match status" value="1"/>
</dbReference>
<dbReference type="Gene3D" id="3.40.1700.10">
    <property type="entry name" value="DNA integrity scanning protein, DisA, N-terminal domain"/>
    <property type="match status" value="1"/>
</dbReference>
<accession>A0A9D1E8L2</accession>
<dbReference type="InterPro" id="IPR045585">
    <property type="entry name" value="CdaA_N"/>
</dbReference>
<dbReference type="PANTHER" id="PTHR34185">
    <property type="entry name" value="DIADENYLATE CYCLASE"/>
    <property type="match status" value="1"/>
</dbReference>
<evidence type="ECO:0000259" key="11">
    <source>
        <dbReference type="PROSITE" id="PS51794"/>
    </source>
</evidence>
<dbReference type="Proteomes" id="UP000823912">
    <property type="component" value="Unassembled WGS sequence"/>
</dbReference>
<dbReference type="PIRSF" id="PIRSF004793">
    <property type="entry name" value="UCP004793"/>
    <property type="match status" value="1"/>
</dbReference>
<keyword evidence="5 10" id="KW-0548">Nucleotidyltransferase</keyword>
<evidence type="ECO:0000256" key="1">
    <source>
        <dbReference type="ARBA" id="ARBA00000877"/>
    </source>
</evidence>
<organism evidence="12 13">
    <name type="scientific">Candidatus Pullilachnospira gallistercoris</name>
    <dbReference type="NCBI Taxonomy" id="2840911"/>
    <lineage>
        <taxon>Bacteria</taxon>
        <taxon>Bacillati</taxon>
        <taxon>Bacillota</taxon>
        <taxon>Clostridia</taxon>
        <taxon>Lachnospirales</taxon>
        <taxon>Lachnospiraceae</taxon>
        <taxon>Lachnospiraceae incertae sedis</taxon>
        <taxon>Candidatus Pullilachnospira</taxon>
    </lineage>
</organism>
<dbReference type="EMBL" id="DVHM01000036">
    <property type="protein sequence ID" value="HIR70079.1"/>
    <property type="molecule type" value="Genomic_DNA"/>
</dbReference>
<comment type="catalytic activity">
    <reaction evidence="1 10">
        <text>2 ATP = 3',3'-c-di-AMP + 2 diphosphate</text>
        <dbReference type="Rhea" id="RHEA:35655"/>
        <dbReference type="ChEBI" id="CHEBI:30616"/>
        <dbReference type="ChEBI" id="CHEBI:33019"/>
        <dbReference type="ChEBI" id="CHEBI:71500"/>
        <dbReference type="EC" id="2.7.7.85"/>
    </reaction>
</comment>
<comment type="caution">
    <text evidence="12">The sequence shown here is derived from an EMBL/GenBank/DDBJ whole genome shotgun (WGS) entry which is preliminary data.</text>
</comment>
<evidence type="ECO:0000256" key="3">
    <source>
        <dbReference type="ARBA" id="ARBA00022679"/>
    </source>
</evidence>